<keyword evidence="3" id="KW-1185">Reference proteome</keyword>
<comment type="caution">
    <text evidence="2">The sequence shown here is derived from an EMBL/GenBank/DDBJ whole genome shotgun (WGS) entry which is preliminary data.</text>
</comment>
<keyword evidence="1" id="KW-0472">Membrane</keyword>
<organism evidence="2 3">
    <name type="scientific">Tumebacillus lacus</name>
    <dbReference type="NCBI Taxonomy" id="2995335"/>
    <lineage>
        <taxon>Bacteria</taxon>
        <taxon>Bacillati</taxon>
        <taxon>Bacillota</taxon>
        <taxon>Bacilli</taxon>
        <taxon>Bacillales</taxon>
        <taxon>Alicyclobacillaceae</taxon>
        <taxon>Tumebacillus</taxon>
    </lineage>
</organism>
<evidence type="ECO:0000256" key="1">
    <source>
        <dbReference type="SAM" id="Phobius"/>
    </source>
</evidence>
<feature type="transmembrane region" description="Helical" evidence="1">
    <location>
        <begin position="70"/>
        <end position="89"/>
    </location>
</feature>
<dbReference type="EMBL" id="JAPMLT010000003">
    <property type="protein sequence ID" value="MCX7569845.1"/>
    <property type="molecule type" value="Genomic_DNA"/>
</dbReference>
<protein>
    <submittedName>
        <fullName evidence="2">Uncharacterized protein</fullName>
    </submittedName>
</protein>
<keyword evidence="1" id="KW-1133">Transmembrane helix</keyword>
<evidence type="ECO:0000313" key="2">
    <source>
        <dbReference type="EMBL" id="MCX7569845.1"/>
    </source>
</evidence>
<dbReference type="Proteomes" id="UP001208017">
    <property type="component" value="Unassembled WGS sequence"/>
</dbReference>
<name>A0ABT3X2P7_9BACL</name>
<keyword evidence="1" id="KW-0812">Transmembrane</keyword>
<dbReference type="RefSeq" id="WP_267151095.1">
    <property type="nucleotide sequence ID" value="NZ_JAPMLT010000003.1"/>
</dbReference>
<accession>A0ABT3X2P7</accession>
<evidence type="ECO:0000313" key="3">
    <source>
        <dbReference type="Proteomes" id="UP001208017"/>
    </source>
</evidence>
<sequence length="106" mass="11783">MAITQTHAQSYLGKPVVCQCRDGRRHVGVVHRVTNDGIYLQQGTGLASAEGKEAAFTHADQAGDLQAEAVFWPLLFLPFFTLAALSPWFGPWGYGYGYRGYGRYWL</sequence>
<proteinExistence type="predicted"/>
<reference evidence="2 3" key="1">
    <citation type="submission" date="2022-11" db="EMBL/GenBank/DDBJ databases">
        <title>Study of microbial diversity in lake waters.</title>
        <authorList>
            <person name="Zhang J."/>
        </authorList>
    </citation>
    <scope>NUCLEOTIDE SEQUENCE [LARGE SCALE GENOMIC DNA]</scope>
    <source>
        <strain evidence="2 3">DT12</strain>
    </source>
</reference>
<gene>
    <name evidence="2" type="ORF">OS242_07700</name>
</gene>